<evidence type="ECO:0000313" key="2">
    <source>
        <dbReference type="Proteomes" id="UP000050761"/>
    </source>
</evidence>
<dbReference type="Proteomes" id="UP000050761">
    <property type="component" value="Unassembled WGS sequence"/>
</dbReference>
<evidence type="ECO:0000313" key="3">
    <source>
        <dbReference type="WBParaSite" id="HPBE_0000846901-mRNA-1"/>
    </source>
</evidence>
<dbReference type="AlphaFoldDB" id="A0A183FM77"/>
<name>A0A183FM77_HELPZ</name>
<organism evidence="2 3">
    <name type="scientific">Heligmosomoides polygyrus</name>
    <name type="common">Parasitic roundworm</name>
    <dbReference type="NCBI Taxonomy" id="6339"/>
    <lineage>
        <taxon>Eukaryota</taxon>
        <taxon>Metazoa</taxon>
        <taxon>Ecdysozoa</taxon>
        <taxon>Nematoda</taxon>
        <taxon>Chromadorea</taxon>
        <taxon>Rhabditida</taxon>
        <taxon>Rhabditina</taxon>
        <taxon>Rhabditomorpha</taxon>
        <taxon>Strongyloidea</taxon>
        <taxon>Heligmosomidae</taxon>
        <taxon>Heligmosomoides</taxon>
    </lineage>
</organism>
<dbReference type="EMBL" id="UZAH01026158">
    <property type="protein sequence ID" value="VDO76475.1"/>
    <property type="molecule type" value="Genomic_DNA"/>
</dbReference>
<reference evidence="3" key="2">
    <citation type="submission" date="2019-09" db="UniProtKB">
        <authorList>
            <consortium name="WormBaseParasite"/>
        </authorList>
    </citation>
    <scope>IDENTIFICATION</scope>
</reference>
<gene>
    <name evidence="1" type="ORF">HPBE_LOCUS8470</name>
</gene>
<reference evidence="1 2" key="1">
    <citation type="submission" date="2018-11" db="EMBL/GenBank/DDBJ databases">
        <authorList>
            <consortium name="Pathogen Informatics"/>
        </authorList>
    </citation>
    <scope>NUCLEOTIDE SEQUENCE [LARGE SCALE GENOMIC DNA]</scope>
</reference>
<proteinExistence type="predicted"/>
<protein>
    <submittedName>
        <fullName evidence="3">Reverse transcriptase domain-containing protein</fullName>
    </submittedName>
</protein>
<dbReference type="OrthoDB" id="5810156at2759"/>
<accession>A0A183FM77</accession>
<evidence type="ECO:0000313" key="1">
    <source>
        <dbReference type="EMBL" id="VDO76475.1"/>
    </source>
</evidence>
<sequence>MANCVCGNAGLQLNLTKTTFMNGTDEFLLPHSRSTERASPNASYVYLGREVNMANDLATELGRRKRAAWGPSKIKQRRWCHFRAFPLGQREVVLTIELFLTQMLLEGSGEVRNSEESDGAKTELCDG</sequence>
<keyword evidence="2" id="KW-1185">Reference proteome</keyword>
<accession>A0A3P8BUT4</accession>
<dbReference type="WBParaSite" id="HPBE_0000846901-mRNA-1">
    <property type="protein sequence ID" value="HPBE_0000846901-mRNA-1"/>
    <property type="gene ID" value="HPBE_0000846901"/>
</dbReference>